<evidence type="ECO:0000313" key="1">
    <source>
        <dbReference type="EMBL" id="CAD7696166.1"/>
    </source>
</evidence>
<organism evidence="1 2">
    <name type="scientific">Ostreobium quekettii</name>
    <dbReference type="NCBI Taxonomy" id="121088"/>
    <lineage>
        <taxon>Eukaryota</taxon>
        <taxon>Viridiplantae</taxon>
        <taxon>Chlorophyta</taxon>
        <taxon>core chlorophytes</taxon>
        <taxon>Ulvophyceae</taxon>
        <taxon>TCBD clade</taxon>
        <taxon>Bryopsidales</taxon>
        <taxon>Ostreobineae</taxon>
        <taxon>Ostreobiaceae</taxon>
        <taxon>Ostreobium</taxon>
    </lineage>
</organism>
<sequence length="138" mass="15113">MVGKEGRQGQCPLHADGVLKVANAWRLCKTTMEVPWVLAFLPPVALLPHARVPCVVVQCNVLLNSHRCNHLHNDAYCCAELPTKFSANPAGGAVLKDQRQDVGPELPSPHLYQMRPEASTLLSFLAAHVQVIPKCVYV</sequence>
<comment type="caution">
    <text evidence="1">The sequence shown here is derived from an EMBL/GenBank/DDBJ whole genome shotgun (WGS) entry which is preliminary data.</text>
</comment>
<dbReference type="AlphaFoldDB" id="A0A8S1IN70"/>
<name>A0A8S1IN70_9CHLO</name>
<accession>A0A8S1IN70</accession>
<proteinExistence type="predicted"/>
<dbReference type="EMBL" id="CAJHUC010000440">
    <property type="protein sequence ID" value="CAD7696166.1"/>
    <property type="molecule type" value="Genomic_DNA"/>
</dbReference>
<evidence type="ECO:0000313" key="2">
    <source>
        <dbReference type="Proteomes" id="UP000708148"/>
    </source>
</evidence>
<protein>
    <submittedName>
        <fullName evidence="1">Uncharacterized protein</fullName>
    </submittedName>
</protein>
<dbReference type="Proteomes" id="UP000708148">
    <property type="component" value="Unassembled WGS sequence"/>
</dbReference>
<keyword evidence="2" id="KW-1185">Reference proteome</keyword>
<reference evidence="1" key="1">
    <citation type="submission" date="2020-12" db="EMBL/GenBank/DDBJ databases">
        <authorList>
            <person name="Iha C."/>
        </authorList>
    </citation>
    <scope>NUCLEOTIDE SEQUENCE</scope>
</reference>
<gene>
    <name evidence="1" type="ORF">OSTQU699_LOCUS1527</name>
</gene>